<organism evidence="1 2">
    <name type="scientific">Peronosclerospora sorghi</name>
    <dbReference type="NCBI Taxonomy" id="230839"/>
    <lineage>
        <taxon>Eukaryota</taxon>
        <taxon>Sar</taxon>
        <taxon>Stramenopiles</taxon>
        <taxon>Oomycota</taxon>
        <taxon>Peronosporomycetes</taxon>
        <taxon>Peronosporales</taxon>
        <taxon>Peronosporaceae</taxon>
        <taxon>Peronosclerospora</taxon>
    </lineage>
</organism>
<keyword evidence="2" id="KW-1185">Reference proteome</keyword>
<dbReference type="Proteomes" id="UP001163321">
    <property type="component" value="Chromosome 7"/>
</dbReference>
<accession>A0ACC0VRT9</accession>
<dbReference type="EMBL" id="CM047586">
    <property type="protein sequence ID" value="KAI9909204.1"/>
    <property type="molecule type" value="Genomic_DNA"/>
</dbReference>
<protein>
    <submittedName>
        <fullName evidence="1">Uncharacterized protein</fullName>
    </submittedName>
</protein>
<evidence type="ECO:0000313" key="2">
    <source>
        <dbReference type="Proteomes" id="UP001163321"/>
    </source>
</evidence>
<proteinExistence type="predicted"/>
<evidence type="ECO:0000313" key="1">
    <source>
        <dbReference type="EMBL" id="KAI9909204.1"/>
    </source>
</evidence>
<sequence length="300" mass="34562">MMSVNDALEQLTGTLRERGRNLVKKATKIDHKLLQEFIAFLTPFQEATLALEVFKEPTMHRVLYFRQNLLKHCKVISANIITTDTNEKFRHDRRFKADIHEAHPGKFAITKMHVVAVHLNPKHKHRLEKFGVSIYDIETGKEELEQMVQDSVIPFGDGDDVDEEHPAKRRKSSVPSMRRLAENSSDDDTDGGNEVPDDCGLLREYTVKTELASYWRHKCNEDESSIISKHGLLLWWNMHQREFPNLDRVVRSVLAVPASSAKSECNFSDAGNTVTKKRNRLDPHKLDDLMFLRSMLLFSV</sequence>
<gene>
    <name evidence="1" type="ORF">PsorP6_014452</name>
</gene>
<name>A0ACC0VRT9_9STRA</name>
<comment type="caution">
    <text evidence="1">The sequence shown here is derived from an EMBL/GenBank/DDBJ whole genome shotgun (WGS) entry which is preliminary data.</text>
</comment>
<reference evidence="1 2" key="1">
    <citation type="journal article" date="2022" name="bioRxiv">
        <title>The genome of the oomycete Peronosclerospora sorghi, a cosmopolitan pathogen of maize and sorghum, is inflated with dispersed pseudogenes.</title>
        <authorList>
            <person name="Fletcher K."/>
            <person name="Martin F."/>
            <person name="Isakeit T."/>
            <person name="Cavanaugh K."/>
            <person name="Magill C."/>
            <person name="Michelmore R."/>
        </authorList>
    </citation>
    <scope>NUCLEOTIDE SEQUENCE [LARGE SCALE GENOMIC DNA]</scope>
    <source>
        <strain evidence="1">P6</strain>
    </source>
</reference>